<gene>
    <name evidence="1" type="ORF">N47_E46190</name>
</gene>
<protein>
    <recommendedName>
        <fullName evidence="2">Condensation domain-containing protein</fullName>
    </recommendedName>
</protein>
<dbReference type="AlphaFoldDB" id="E1YLX4"/>
<name>E1YLX4_9BACT</name>
<proteinExistence type="predicted"/>
<organism evidence="1">
    <name type="scientific">uncultured Desulfobacterium sp</name>
    <dbReference type="NCBI Taxonomy" id="201089"/>
    <lineage>
        <taxon>Bacteria</taxon>
        <taxon>Pseudomonadati</taxon>
        <taxon>Thermodesulfobacteriota</taxon>
        <taxon>Desulfobacteria</taxon>
        <taxon>Desulfobacterales</taxon>
        <taxon>Desulfobacteriaceae</taxon>
        <taxon>Desulfobacterium</taxon>
        <taxon>environmental samples</taxon>
    </lineage>
</organism>
<reference evidence="1" key="1">
    <citation type="journal article" date="2011" name="Environ. Microbiol.">
        <title>Genomic insights into the metabolic potential of the polycyclic aromatic hydrocarbon degrading sulfate-reducing Deltaproteobacterium N47.</title>
        <authorList>
            <person name="Bergmann F."/>
            <person name="Selesi D."/>
            <person name="Weinmaier T."/>
            <person name="Tischler P."/>
            <person name="Rattei T."/>
            <person name="Meckenstock R.U."/>
        </authorList>
    </citation>
    <scope>NUCLEOTIDE SEQUENCE</scope>
</reference>
<evidence type="ECO:0000313" key="1">
    <source>
        <dbReference type="EMBL" id="CBX31107.1"/>
    </source>
</evidence>
<evidence type="ECO:0008006" key="2">
    <source>
        <dbReference type="Google" id="ProtNLM"/>
    </source>
</evidence>
<sequence>MPYSKTRRYLTGIDWIIHVLNYMTIQETGADFMSQIVIEVFGTVNAGELFGRLNSFINKYPVLYGYASRDINLAPYWKVPPAGKTDVLFDYMKVENGASFEVIIKHLENKINTAFNNKRHHLAFFLINSGDKSFIAMRFDHLIFDAANAEAFLNLFQKEWKEKTQSGCKIAPEPAHLNLWMEKFMAGQRVNRAFLKIADKIPPRVFPLPAVTNGFKFKILSFDKKDADTISENAFNEAGYLMLMPYSLAASVYCFHKIFAGRLISSGDYVIPVSINMKKQEKENKQFFFNNVSFLIFKIKADIAEDFAGLINSVKEQMYNQVKADFPGDLCKASMLMRIAPLSLLGRLMKIYLKGQVASFSFSYLGEAVYTYGDFMGNNILNLFHMPRVPVPPGIGIFFQRSNERMNVILSYLDGMLKDEEAEEILSLLQSRLGVK</sequence>
<accession>E1YLX4</accession>
<dbReference type="EMBL" id="FR695877">
    <property type="protein sequence ID" value="CBX31107.1"/>
    <property type="molecule type" value="Genomic_DNA"/>
</dbReference>